<evidence type="ECO:0000313" key="2">
    <source>
        <dbReference type="Proteomes" id="UP001461498"/>
    </source>
</evidence>
<protein>
    <submittedName>
        <fullName evidence="1">Uncharacterized protein</fullName>
    </submittedName>
</protein>
<accession>A0AAW1CVI5</accession>
<dbReference type="EMBL" id="JAPXFL010000008">
    <property type="protein sequence ID" value="KAK9502639.1"/>
    <property type="molecule type" value="Genomic_DNA"/>
</dbReference>
<sequence>MEREESGIRISRLGDLPLFIHRPRKVIRQYDIVTNEHEATGPPQVLLEEEAPVIEEAIAIDEVALDDDE</sequence>
<gene>
    <name evidence="1" type="ORF">O3M35_011371</name>
</gene>
<name>A0AAW1CVI5_9HEMI</name>
<evidence type="ECO:0000313" key="1">
    <source>
        <dbReference type="EMBL" id="KAK9502639.1"/>
    </source>
</evidence>
<organism evidence="1 2">
    <name type="scientific">Rhynocoris fuscipes</name>
    <dbReference type="NCBI Taxonomy" id="488301"/>
    <lineage>
        <taxon>Eukaryota</taxon>
        <taxon>Metazoa</taxon>
        <taxon>Ecdysozoa</taxon>
        <taxon>Arthropoda</taxon>
        <taxon>Hexapoda</taxon>
        <taxon>Insecta</taxon>
        <taxon>Pterygota</taxon>
        <taxon>Neoptera</taxon>
        <taxon>Paraneoptera</taxon>
        <taxon>Hemiptera</taxon>
        <taxon>Heteroptera</taxon>
        <taxon>Panheteroptera</taxon>
        <taxon>Cimicomorpha</taxon>
        <taxon>Reduviidae</taxon>
        <taxon>Harpactorinae</taxon>
        <taxon>Harpactorini</taxon>
        <taxon>Rhynocoris</taxon>
    </lineage>
</organism>
<keyword evidence="2" id="KW-1185">Reference proteome</keyword>
<comment type="caution">
    <text evidence="1">The sequence shown here is derived from an EMBL/GenBank/DDBJ whole genome shotgun (WGS) entry which is preliminary data.</text>
</comment>
<dbReference type="AlphaFoldDB" id="A0AAW1CVI5"/>
<reference evidence="1 2" key="1">
    <citation type="submission" date="2022-12" db="EMBL/GenBank/DDBJ databases">
        <title>Chromosome-level genome assembly of true bugs.</title>
        <authorList>
            <person name="Ma L."/>
            <person name="Li H."/>
        </authorList>
    </citation>
    <scope>NUCLEOTIDE SEQUENCE [LARGE SCALE GENOMIC DNA]</scope>
    <source>
        <strain evidence="1">Lab_2022b</strain>
    </source>
</reference>
<proteinExistence type="predicted"/>
<dbReference type="Proteomes" id="UP001461498">
    <property type="component" value="Unassembled WGS sequence"/>
</dbReference>